<dbReference type="Gene3D" id="3.40.1280.10">
    <property type="match status" value="1"/>
</dbReference>
<keyword evidence="17" id="KW-1185">Reference proteome</keyword>
<evidence type="ECO:0000256" key="2">
    <source>
        <dbReference type="ARBA" id="ARBA00004496"/>
    </source>
</evidence>
<dbReference type="AlphaFoldDB" id="D3UGH7"/>
<comment type="catalytic activity">
    <reaction evidence="12 14">
        <text>guanosine(37) in tRNA + S-adenosyl-L-methionine = N(1)-methylguanosine(37) in tRNA + S-adenosyl-L-homocysteine + H(+)</text>
        <dbReference type="Rhea" id="RHEA:36899"/>
        <dbReference type="Rhea" id="RHEA-COMP:10145"/>
        <dbReference type="Rhea" id="RHEA-COMP:10147"/>
        <dbReference type="ChEBI" id="CHEBI:15378"/>
        <dbReference type="ChEBI" id="CHEBI:57856"/>
        <dbReference type="ChEBI" id="CHEBI:59789"/>
        <dbReference type="ChEBI" id="CHEBI:73542"/>
        <dbReference type="ChEBI" id="CHEBI:74269"/>
        <dbReference type="EC" id="2.1.1.228"/>
    </reaction>
</comment>
<evidence type="ECO:0000256" key="8">
    <source>
        <dbReference type="ARBA" id="ARBA00022603"/>
    </source>
</evidence>
<protein>
    <recommendedName>
        <fullName evidence="6 14">tRNA (guanine-N(1)-)-methyltransferase</fullName>
        <ecNumber evidence="5 14">2.1.1.228</ecNumber>
    </recommendedName>
</protein>
<dbReference type="NCBIfam" id="TIGR00088">
    <property type="entry name" value="trmD"/>
    <property type="match status" value="1"/>
</dbReference>
<evidence type="ECO:0000313" key="17">
    <source>
        <dbReference type="Proteomes" id="UP000001522"/>
    </source>
</evidence>
<comment type="function">
    <text evidence="1 14">Specifically methylates guanosine-37 in various tRNAs.</text>
</comment>
<evidence type="ECO:0000256" key="6">
    <source>
        <dbReference type="ARBA" id="ARBA00014679"/>
    </source>
</evidence>
<evidence type="ECO:0000256" key="1">
    <source>
        <dbReference type="ARBA" id="ARBA00002634"/>
    </source>
</evidence>
<dbReference type="Pfam" id="PF01746">
    <property type="entry name" value="tRNA_m1G_MT"/>
    <property type="match status" value="1"/>
</dbReference>
<dbReference type="EMBL" id="FN555004">
    <property type="protein sequence ID" value="CBG39598.1"/>
    <property type="molecule type" value="Genomic_DNA"/>
</dbReference>
<dbReference type="GO" id="GO:0005829">
    <property type="term" value="C:cytosol"/>
    <property type="evidence" value="ECO:0007669"/>
    <property type="project" value="TreeGrafter"/>
</dbReference>
<evidence type="ECO:0000256" key="4">
    <source>
        <dbReference type="ARBA" id="ARBA00011738"/>
    </source>
</evidence>
<feature type="binding site" evidence="13">
    <location>
        <begin position="130"/>
        <end position="135"/>
    </location>
    <ligand>
        <name>S-adenosyl-L-methionine</name>
        <dbReference type="ChEBI" id="CHEBI:59789"/>
    </ligand>
</feature>
<evidence type="ECO:0000256" key="11">
    <source>
        <dbReference type="ARBA" id="ARBA00022694"/>
    </source>
</evidence>
<dbReference type="InterPro" id="IPR023148">
    <property type="entry name" value="tRNA_m1G_MeTrfase_C_sf"/>
</dbReference>
<dbReference type="PIRSF" id="PIRSF000386">
    <property type="entry name" value="tRNA_mtase"/>
    <property type="match status" value="1"/>
</dbReference>
<dbReference type="InterPro" id="IPR016009">
    <property type="entry name" value="tRNA_MeTrfase_TRMD/TRM10"/>
</dbReference>
<comment type="subcellular location">
    <subcellularLocation>
        <location evidence="2 14">Cytoplasm</location>
    </subcellularLocation>
</comment>
<keyword evidence="7 14" id="KW-0963">Cytoplasm</keyword>
<sequence length="236" mass="26653">MHFHFFTLFPQIIAPYFSQSILKLAKEKNLIRIQITNIRDFASPPHFKVDNAQVGGGAGQIIDLEILQLALNPIKNTHHIIFLTPCGKAFNQNDAVRLAKTKKNIALVCGRYEGFDERAIELYANEVFSIGDFILTGGELAALCLCDSIARQIPQVLGNTKSLQGESFEQHLLEAPVFSKSKIKSEKNAKKTPPSEYSKGNHSIMQDLKLDLALAKTKYFRPDLFQLWKFYKKGKR</sequence>
<evidence type="ECO:0000256" key="13">
    <source>
        <dbReference type="PIRSR" id="PIRSR000386-1"/>
    </source>
</evidence>
<evidence type="ECO:0000256" key="10">
    <source>
        <dbReference type="ARBA" id="ARBA00022691"/>
    </source>
</evidence>
<dbReference type="KEGG" id="hms:HMU03360"/>
<evidence type="ECO:0000256" key="14">
    <source>
        <dbReference type="RuleBase" id="RU003464"/>
    </source>
</evidence>
<comment type="similarity">
    <text evidence="3 14">Belongs to the RNA methyltransferase TrmD family.</text>
</comment>
<reference evidence="16 17" key="1">
    <citation type="journal article" date="2010" name="BMC Genomics">
        <title>Comparative genomics and proteomics of Helicobacter mustelae, an ulcerogenic and carcinogenic gastric pathogen.</title>
        <authorList>
            <person name="O'Toole P.W."/>
            <person name="Snelling W.J."/>
            <person name="Canchaya C."/>
            <person name="Forde B.M."/>
            <person name="Hardie K.R."/>
            <person name="Josenhans C."/>
            <person name="Graham R.L.J."/>
            <person name="McMullan G."/>
            <person name="Parkhill J."/>
            <person name="Belda E."/>
            <person name="Bentley S.D."/>
        </authorList>
    </citation>
    <scope>NUCLEOTIDE SEQUENCE [LARGE SCALE GENOMIC DNA]</scope>
    <source>
        <strain evidence="17">ATCC 43772 / LMG 18044 / NCTC 12198 / 12198</strain>
    </source>
</reference>
<keyword evidence="8 14" id="KW-0489">Methyltransferase</keyword>
<feature type="binding site" evidence="13">
    <location>
        <position position="110"/>
    </location>
    <ligand>
        <name>S-adenosyl-L-methionine</name>
        <dbReference type="ChEBI" id="CHEBI:59789"/>
    </ligand>
</feature>
<dbReference type="STRING" id="679897.HMU03360"/>
<keyword evidence="9 14" id="KW-0808">Transferase</keyword>
<dbReference type="GO" id="GO:0052906">
    <property type="term" value="F:tRNA (guanine(37)-N1)-methyltransferase activity"/>
    <property type="evidence" value="ECO:0007669"/>
    <property type="project" value="UniProtKB-EC"/>
</dbReference>
<name>D3UGH7_HELM1</name>
<evidence type="ECO:0000313" key="16">
    <source>
        <dbReference type="EMBL" id="CBG39598.1"/>
    </source>
</evidence>
<dbReference type="InterPro" id="IPR002649">
    <property type="entry name" value="tRNA_m1G_MeTrfase_TrmD"/>
</dbReference>
<gene>
    <name evidence="16" type="primary">trmD</name>
    <name evidence="16" type="ordered locus">HMU03360</name>
</gene>
<evidence type="ECO:0000256" key="5">
    <source>
        <dbReference type="ARBA" id="ARBA00012807"/>
    </source>
</evidence>
<evidence type="ECO:0000256" key="9">
    <source>
        <dbReference type="ARBA" id="ARBA00022679"/>
    </source>
</evidence>
<evidence type="ECO:0000256" key="12">
    <source>
        <dbReference type="ARBA" id="ARBA00047783"/>
    </source>
</evidence>
<dbReference type="PANTHER" id="PTHR46417:SF1">
    <property type="entry name" value="TRNA (GUANINE-N(1)-)-METHYLTRANSFERASE"/>
    <property type="match status" value="1"/>
</dbReference>
<dbReference type="HOGENOM" id="CLU_047363_0_1_7"/>
<dbReference type="Proteomes" id="UP000001522">
    <property type="component" value="Chromosome"/>
</dbReference>
<evidence type="ECO:0000259" key="15">
    <source>
        <dbReference type="Pfam" id="PF01746"/>
    </source>
</evidence>
<dbReference type="InterPro" id="IPR029028">
    <property type="entry name" value="Alpha/beta_knot_MTases"/>
</dbReference>
<dbReference type="SUPFAM" id="SSF75217">
    <property type="entry name" value="alpha/beta knot"/>
    <property type="match status" value="1"/>
</dbReference>
<feature type="domain" description="tRNA methyltransferase TRMD/TRM10-type" evidence="15">
    <location>
        <begin position="1"/>
        <end position="226"/>
    </location>
</feature>
<dbReference type="eggNOG" id="COG0336">
    <property type="taxonomic scope" value="Bacteria"/>
</dbReference>
<dbReference type="EC" id="2.1.1.228" evidence="5 14"/>
<dbReference type="InterPro" id="IPR029026">
    <property type="entry name" value="tRNA_m1G_MTases_N"/>
</dbReference>
<dbReference type="PANTHER" id="PTHR46417">
    <property type="entry name" value="TRNA (GUANINE-N(1)-)-METHYLTRANSFERASE"/>
    <property type="match status" value="1"/>
</dbReference>
<dbReference type="RefSeq" id="WP_013022690.1">
    <property type="nucleotide sequence ID" value="NC_013949.1"/>
</dbReference>
<evidence type="ECO:0000256" key="3">
    <source>
        <dbReference type="ARBA" id="ARBA00007630"/>
    </source>
</evidence>
<comment type="subunit">
    <text evidence="4 14">Homodimer.</text>
</comment>
<evidence type="ECO:0000256" key="7">
    <source>
        <dbReference type="ARBA" id="ARBA00022490"/>
    </source>
</evidence>
<accession>D3UGH7</accession>
<dbReference type="GO" id="GO:0002939">
    <property type="term" value="P:tRNA N1-guanine methylation"/>
    <property type="evidence" value="ECO:0007669"/>
    <property type="project" value="TreeGrafter"/>
</dbReference>
<dbReference type="Gene3D" id="1.10.1270.20">
    <property type="entry name" value="tRNA(m1g37)methyltransferase, domain 2"/>
    <property type="match status" value="1"/>
</dbReference>
<proteinExistence type="inferred from homology"/>
<keyword evidence="11 14" id="KW-0819">tRNA processing</keyword>
<organism evidence="16 17">
    <name type="scientific">Helicobacter mustelae (strain ATCC 43772 / CCUG 25715 / CIP 103759 / LMG 18044 / NCTC 12198 / R85-136P)</name>
    <name type="common">Campylobacter mustelae</name>
    <dbReference type="NCBI Taxonomy" id="679897"/>
    <lineage>
        <taxon>Bacteria</taxon>
        <taxon>Pseudomonadati</taxon>
        <taxon>Campylobacterota</taxon>
        <taxon>Epsilonproteobacteria</taxon>
        <taxon>Campylobacterales</taxon>
        <taxon>Helicobacteraceae</taxon>
        <taxon>Helicobacter</taxon>
    </lineage>
</organism>
<dbReference type="NCBIfam" id="NF000648">
    <property type="entry name" value="PRK00026.1"/>
    <property type="match status" value="1"/>
</dbReference>
<keyword evidence="10 13" id="KW-0949">S-adenosyl-L-methionine</keyword>